<name>A0ABX1R284_9ALTE</name>
<dbReference type="InterPro" id="IPR035919">
    <property type="entry name" value="EAL_sf"/>
</dbReference>
<dbReference type="InterPro" id="IPR052155">
    <property type="entry name" value="Biofilm_reg_signaling"/>
</dbReference>
<dbReference type="SMART" id="SM00267">
    <property type="entry name" value="GGDEF"/>
    <property type="match status" value="1"/>
</dbReference>
<feature type="domain" description="GGDEF" evidence="3">
    <location>
        <begin position="320"/>
        <end position="453"/>
    </location>
</feature>
<dbReference type="Pfam" id="PF00989">
    <property type="entry name" value="PAS"/>
    <property type="match status" value="1"/>
</dbReference>
<dbReference type="PROSITE" id="PS50887">
    <property type="entry name" value="GGDEF"/>
    <property type="match status" value="1"/>
</dbReference>
<feature type="domain" description="PAC" evidence="1">
    <location>
        <begin position="240"/>
        <end position="292"/>
    </location>
</feature>
<dbReference type="SMART" id="SM00052">
    <property type="entry name" value="EAL"/>
    <property type="match status" value="1"/>
</dbReference>
<dbReference type="Proteomes" id="UP000709336">
    <property type="component" value="Unassembled WGS sequence"/>
</dbReference>
<dbReference type="InterPro" id="IPR000160">
    <property type="entry name" value="GGDEF_dom"/>
</dbReference>
<dbReference type="InterPro" id="IPR035965">
    <property type="entry name" value="PAS-like_dom_sf"/>
</dbReference>
<feature type="domain" description="EAL" evidence="2">
    <location>
        <begin position="462"/>
        <end position="713"/>
    </location>
</feature>
<organism evidence="4 5">
    <name type="scientific">Alteromonas ponticola</name>
    <dbReference type="NCBI Taxonomy" id="2720613"/>
    <lineage>
        <taxon>Bacteria</taxon>
        <taxon>Pseudomonadati</taxon>
        <taxon>Pseudomonadota</taxon>
        <taxon>Gammaproteobacteria</taxon>
        <taxon>Alteromonadales</taxon>
        <taxon>Alteromonadaceae</taxon>
        <taxon>Alteromonas/Salinimonas group</taxon>
        <taxon>Alteromonas</taxon>
    </lineage>
</organism>
<dbReference type="CDD" id="cd01949">
    <property type="entry name" value="GGDEF"/>
    <property type="match status" value="1"/>
</dbReference>
<accession>A0ABX1R284</accession>
<dbReference type="PROSITE" id="PS50113">
    <property type="entry name" value="PAC"/>
    <property type="match status" value="2"/>
</dbReference>
<dbReference type="NCBIfam" id="TIGR00254">
    <property type="entry name" value="GGDEF"/>
    <property type="match status" value="1"/>
</dbReference>
<evidence type="ECO:0000259" key="1">
    <source>
        <dbReference type="PROSITE" id="PS50113"/>
    </source>
</evidence>
<dbReference type="PANTHER" id="PTHR44757:SF2">
    <property type="entry name" value="BIOFILM ARCHITECTURE MAINTENANCE PROTEIN MBAA"/>
    <property type="match status" value="1"/>
</dbReference>
<feature type="domain" description="PAC" evidence="1">
    <location>
        <begin position="121"/>
        <end position="175"/>
    </location>
</feature>
<dbReference type="SUPFAM" id="SSF55073">
    <property type="entry name" value="Nucleotide cyclase"/>
    <property type="match status" value="1"/>
</dbReference>
<dbReference type="Gene3D" id="3.20.20.450">
    <property type="entry name" value="EAL domain"/>
    <property type="match status" value="1"/>
</dbReference>
<dbReference type="CDD" id="cd01948">
    <property type="entry name" value="EAL"/>
    <property type="match status" value="1"/>
</dbReference>
<dbReference type="PANTHER" id="PTHR44757">
    <property type="entry name" value="DIGUANYLATE CYCLASE DGCP"/>
    <property type="match status" value="1"/>
</dbReference>
<dbReference type="InterPro" id="IPR000700">
    <property type="entry name" value="PAS-assoc_C"/>
</dbReference>
<dbReference type="EMBL" id="JAATNW010000004">
    <property type="protein sequence ID" value="NMH60026.1"/>
    <property type="molecule type" value="Genomic_DNA"/>
</dbReference>
<protein>
    <submittedName>
        <fullName evidence="4">EAL domain-containing protein</fullName>
    </submittedName>
</protein>
<dbReference type="InterPro" id="IPR043128">
    <property type="entry name" value="Rev_trsase/Diguanyl_cyclase"/>
</dbReference>
<comment type="caution">
    <text evidence="4">The sequence shown here is derived from an EMBL/GenBank/DDBJ whole genome shotgun (WGS) entry which is preliminary data.</text>
</comment>
<evidence type="ECO:0000259" key="3">
    <source>
        <dbReference type="PROSITE" id="PS50887"/>
    </source>
</evidence>
<dbReference type="SMART" id="SM00086">
    <property type="entry name" value="PAC"/>
    <property type="match status" value="2"/>
</dbReference>
<reference evidence="4 5" key="1">
    <citation type="submission" date="2020-03" db="EMBL/GenBank/DDBJ databases">
        <title>Alteromonas ponticola sp. nov., isolated from seawater.</title>
        <authorList>
            <person name="Yoon J.-H."/>
            <person name="Kim Y.-O."/>
        </authorList>
    </citation>
    <scope>NUCLEOTIDE SEQUENCE [LARGE SCALE GENOMIC DNA]</scope>
    <source>
        <strain evidence="4 5">MYP5</strain>
    </source>
</reference>
<dbReference type="Pfam" id="PF00990">
    <property type="entry name" value="GGDEF"/>
    <property type="match status" value="1"/>
</dbReference>
<evidence type="ECO:0000259" key="2">
    <source>
        <dbReference type="PROSITE" id="PS50883"/>
    </source>
</evidence>
<sequence length="713" mass="81057">MSERPDLINKLARLEKRASRERQARSEAETLLTDKSLELYNALQSSRQLQKKLELALWASQESFWEWHAQSDEFELKSFGLEQGQEYQWKGSALSLLRFVHKDDISSLEFHWTLASLSGSDRIEVAFRFKRKGKYQWMRLRGRVLERNEEGTALHIVGTTRDITQERKAEQSFQLMASAFSSSREPMLVLSADLMINECNTAFTRLMRLPDKNTCLGQSLDTLLPKAGEQLKQLQNRRQSRFECTLKTFDDHLVPVDFSIALFETQYQTSSYFIATLRDISERKLNEDRLRQMAMHDDLTGLKNRNGLRESLTRFATTKRSFIMMFIDLDGFKQINDAAGHEQGDACLRRVARVLNTRFGDNSIISRWGGDEFVVVLTEMSLDQAKNAGEVLIKDIEADKIATTDAELNLSASIGLANFPLHGGSIENVLQNADAAMYQAKTTGKGKVYIYQQGLLESMKERVSMLADLRRAIDHGGLEFHIQGRYNLDGIVRGGELLCRWRSSILGTVAPSVFIPLAESHQLDKDIGVLALEAACDYISMMDTQGMMLPLSVNVSANQLLDKQFAQQAKAICDENDVSPNLIEMELTESIFIRDHQSAIRSLNALREAGFRLALDDFGSGFSSLSYLRSFTFEVVKLDRSLVNDIHNDNKALSLLQGIIAMLHSLQLDVVAEGVEFAEYLPLLKEANCNQVQGYYFEKPMPYDQFIRKHYRH</sequence>
<proteinExistence type="predicted"/>
<keyword evidence="5" id="KW-1185">Reference proteome</keyword>
<dbReference type="PROSITE" id="PS50883">
    <property type="entry name" value="EAL"/>
    <property type="match status" value="1"/>
</dbReference>
<dbReference type="Gene3D" id="3.30.70.270">
    <property type="match status" value="1"/>
</dbReference>
<dbReference type="InterPro" id="IPR029787">
    <property type="entry name" value="Nucleotide_cyclase"/>
</dbReference>
<dbReference type="InterPro" id="IPR013767">
    <property type="entry name" value="PAS_fold"/>
</dbReference>
<dbReference type="InterPro" id="IPR001633">
    <property type="entry name" value="EAL_dom"/>
</dbReference>
<dbReference type="RefSeq" id="WP_169210588.1">
    <property type="nucleotide sequence ID" value="NZ_JAATNW010000004.1"/>
</dbReference>
<dbReference type="Gene3D" id="3.30.450.20">
    <property type="entry name" value="PAS domain"/>
    <property type="match status" value="2"/>
</dbReference>
<dbReference type="InterPro" id="IPR001610">
    <property type="entry name" value="PAC"/>
</dbReference>
<evidence type="ECO:0000313" key="5">
    <source>
        <dbReference type="Proteomes" id="UP000709336"/>
    </source>
</evidence>
<dbReference type="SUPFAM" id="SSF141868">
    <property type="entry name" value="EAL domain-like"/>
    <property type="match status" value="1"/>
</dbReference>
<dbReference type="SUPFAM" id="SSF55785">
    <property type="entry name" value="PYP-like sensor domain (PAS domain)"/>
    <property type="match status" value="2"/>
</dbReference>
<dbReference type="Pfam" id="PF00563">
    <property type="entry name" value="EAL"/>
    <property type="match status" value="1"/>
</dbReference>
<gene>
    <name evidence="4" type="ORF">HCJ96_08360</name>
</gene>
<evidence type="ECO:0000313" key="4">
    <source>
        <dbReference type="EMBL" id="NMH60026.1"/>
    </source>
</evidence>